<evidence type="ECO:0000313" key="2">
    <source>
        <dbReference type="EMBL" id="EMD42133.1"/>
    </source>
</evidence>
<dbReference type="EMBL" id="KB445791">
    <property type="protein sequence ID" value="EMD42133.1"/>
    <property type="molecule type" value="Genomic_DNA"/>
</dbReference>
<sequence>MSNADNTPPNSQTGSQYSQSICHSVHDGEALSNVFPDDDKAIASQERKRDEEDGEFVPSASQESNSTGHSSSQSSQEACGFEQDADDSQASQNSTDSDLSSQSTVQFVDPSLRLADFTKSGLDLQRLRRIWDYQQGMDNVAANTEQGLLAVRMLFNLSPACARSAWVFCREACPGMMGDGELTKAIGNHWACERELQ</sequence>
<evidence type="ECO:0000313" key="3">
    <source>
        <dbReference type="Proteomes" id="UP000016930"/>
    </source>
</evidence>
<feature type="compositionally biased region" description="Polar residues" evidence="1">
    <location>
        <begin position="88"/>
        <end position="103"/>
    </location>
</feature>
<dbReference type="HOGENOM" id="CLU_1383999_0_0_1"/>
<feature type="compositionally biased region" description="Polar residues" evidence="1">
    <location>
        <begin position="1"/>
        <end position="22"/>
    </location>
</feature>
<dbReference type="Proteomes" id="UP000016930">
    <property type="component" value="Unassembled WGS sequence"/>
</dbReference>
<organism evidence="2 3">
    <name type="scientific">Ceriporiopsis subvermispora (strain B)</name>
    <name type="common">White-rot fungus</name>
    <name type="synonym">Gelatoporia subvermispora</name>
    <dbReference type="NCBI Taxonomy" id="914234"/>
    <lineage>
        <taxon>Eukaryota</taxon>
        <taxon>Fungi</taxon>
        <taxon>Dikarya</taxon>
        <taxon>Basidiomycota</taxon>
        <taxon>Agaricomycotina</taxon>
        <taxon>Agaricomycetes</taxon>
        <taxon>Polyporales</taxon>
        <taxon>Gelatoporiaceae</taxon>
        <taxon>Gelatoporia</taxon>
    </lineage>
</organism>
<proteinExistence type="predicted"/>
<feature type="compositionally biased region" description="Basic and acidic residues" evidence="1">
    <location>
        <begin position="37"/>
        <end position="51"/>
    </location>
</feature>
<protein>
    <submittedName>
        <fullName evidence="2">Uncharacterized protein</fullName>
    </submittedName>
</protein>
<reference evidence="2 3" key="1">
    <citation type="journal article" date="2012" name="Proc. Natl. Acad. Sci. U.S.A.">
        <title>Comparative genomics of Ceriporiopsis subvermispora and Phanerochaete chrysosporium provide insight into selective ligninolysis.</title>
        <authorList>
            <person name="Fernandez-Fueyo E."/>
            <person name="Ruiz-Duenas F.J."/>
            <person name="Ferreira P."/>
            <person name="Floudas D."/>
            <person name="Hibbett D.S."/>
            <person name="Canessa P."/>
            <person name="Larrondo L.F."/>
            <person name="James T.Y."/>
            <person name="Seelenfreund D."/>
            <person name="Lobos S."/>
            <person name="Polanco R."/>
            <person name="Tello M."/>
            <person name="Honda Y."/>
            <person name="Watanabe T."/>
            <person name="Watanabe T."/>
            <person name="Ryu J.S."/>
            <person name="Kubicek C.P."/>
            <person name="Schmoll M."/>
            <person name="Gaskell J."/>
            <person name="Hammel K.E."/>
            <person name="St John F.J."/>
            <person name="Vanden Wymelenberg A."/>
            <person name="Sabat G."/>
            <person name="Splinter BonDurant S."/>
            <person name="Syed K."/>
            <person name="Yadav J.S."/>
            <person name="Doddapaneni H."/>
            <person name="Subramanian V."/>
            <person name="Lavin J.L."/>
            <person name="Oguiza J.A."/>
            <person name="Perez G."/>
            <person name="Pisabarro A.G."/>
            <person name="Ramirez L."/>
            <person name="Santoyo F."/>
            <person name="Master E."/>
            <person name="Coutinho P.M."/>
            <person name="Henrissat B."/>
            <person name="Lombard V."/>
            <person name="Magnuson J.K."/>
            <person name="Kuees U."/>
            <person name="Hori C."/>
            <person name="Igarashi K."/>
            <person name="Samejima M."/>
            <person name="Held B.W."/>
            <person name="Barry K.W."/>
            <person name="LaButti K.M."/>
            <person name="Lapidus A."/>
            <person name="Lindquist E.A."/>
            <person name="Lucas S.M."/>
            <person name="Riley R."/>
            <person name="Salamov A.A."/>
            <person name="Hoffmeister D."/>
            <person name="Schwenk D."/>
            <person name="Hadar Y."/>
            <person name="Yarden O."/>
            <person name="de Vries R.P."/>
            <person name="Wiebenga A."/>
            <person name="Stenlid J."/>
            <person name="Eastwood D."/>
            <person name="Grigoriev I.V."/>
            <person name="Berka R.M."/>
            <person name="Blanchette R.A."/>
            <person name="Kersten P."/>
            <person name="Martinez A.T."/>
            <person name="Vicuna R."/>
            <person name="Cullen D."/>
        </authorList>
    </citation>
    <scope>NUCLEOTIDE SEQUENCE [LARGE SCALE GENOMIC DNA]</scope>
    <source>
        <strain evidence="2 3">B</strain>
    </source>
</reference>
<accession>M2QYB0</accession>
<name>M2QYB0_CERS8</name>
<evidence type="ECO:0000256" key="1">
    <source>
        <dbReference type="SAM" id="MobiDB-lite"/>
    </source>
</evidence>
<keyword evidence="3" id="KW-1185">Reference proteome</keyword>
<gene>
    <name evidence="2" type="ORF">CERSUDRAFT_90734</name>
</gene>
<dbReference type="OrthoDB" id="10496985at2759"/>
<feature type="compositionally biased region" description="Low complexity" evidence="1">
    <location>
        <begin position="61"/>
        <end position="76"/>
    </location>
</feature>
<feature type="region of interest" description="Disordered" evidence="1">
    <location>
        <begin position="1"/>
        <end position="103"/>
    </location>
</feature>
<dbReference type="AlphaFoldDB" id="M2QYB0"/>